<dbReference type="EMBL" id="JAJFAZ020000002">
    <property type="protein sequence ID" value="KAI5344375.1"/>
    <property type="molecule type" value="Genomic_DNA"/>
</dbReference>
<proteinExistence type="predicted"/>
<organism evidence="2 3">
    <name type="scientific">Prunus dulcis</name>
    <name type="common">Almond</name>
    <name type="synonym">Amygdalus dulcis</name>
    <dbReference type="NCBI Taxonomy" id="3755"/>
    <lineage>
        <taxon>Eukaryota</taxon>
        <taxon>Viridiplantae</taxon>
        <taxon>Streptophyta</taxon>
        <taxon>Embryophyta</taxon>
        <taxon>Tracheophyta</taxon>
        <taxon>Spermatophyta</taxon>
        <taxon>Magnoliopsida</taxon>
        <taxon>eudicotyledons</taxon>
        <taxon>Gunneridae</taxon>
        <taxon>Pentapetalae</taxon>
        <taxon>rosids</taxon>
        <taxon>fabids</taxon>
        <taxon>Rosales</taxon>
        <taxon>Rosaceae</taxon>
        <taxon>Amygdaloideae</taxon>
        <taxon>Amygdaleae</taxon>
        <taxon>Prunus</taxon>
    </lineage>
</organism>
<feature type="compositionally biased region" description="Polar residues" evidence="1">
    <location>
        <begin position="88"/>
        <end position="100"/>
    </location>
</feature>
<evidence type="ECO:0000313" key="3">
    <source>
        <dbReference type="Proteomes" id="UP001054821"/>
    </source>
</evidence>
<gene>
    <name evidence="2" type="ORF">L3X38_012252</name>
</gene>
<sequence>MWWWWHCQRGGGGCIDGGVGRGGGGSGDCGGDGGREGGGCGGKSMYRARVWPGQKAKISPSLAPAQPKQPWQAAGPTSPGRPKGKNRLGSSPSSGDVNER</sequence>
<protein>
    <submittedName>
        <fullName evidence="2">Uncharacterized protein</fullName>
    </submittedName>
</protein>
<name>A0AAD4WIZ7_PRUDU</name>
<dbReference type="Proteomes" id="UP001054821">
    <property type="component" value="Chromosome 2"/>
</dbReference>
<evidence type="ECO:0000256" key="1">
    <source>
        <dbReference type="SAM" id="MobiDB-lite"/>
    </source>
</evidence>
<keyword evidence="3" id="KW-1185">Reference proteome</keyword>
<dbReference type="AlphaFoldDB" id="A0AAD4WIZ7"/>
<comment type="caution">
    <text evidence="2">The sequence shown here is derived from an EMBL/GenBank/DDBJ whole genome shotgun (WGS) entry which is preliminary data.</text>
</comment>
<reference evidence="2 3" key="1">
    <citation type="journal article" date="2022" name="G3 (Bethesda)">
        <title>Whole-genome sequence and methylome profiling of the almond [Prunus dulcis (Mill.) D.A. Webb] cultivar 'Nonpareil'.</title>
        <authorList>
            <person name="D'Amico-Willman K.M."/>
            <person name="Ouma W.Z."/>
            <person name="Meulia T."/>
            <person name="Sideli G.M."/>
            <person name="Gradziel T.M."/>
            <person name="Fresnedo-Ramirez J."/>
        </authorList>
    </citation>
    <scope>NUCLEOTIDE SEQUENCE [LARGE SCALE GENOMIC DNA]</scope>
    <source>
        <strain evidence="2">Clone GOH B32 T37-40</strain>
    </source>
</reference>
<evidence type="ECO:0000313" key="2">
    <source>
        <dbReference type="EMBL" id="KAI5344375.1"/>
    </source>
</evidence>
<feature type="compositionally biased region" description="Low complexity" evidence="1">
    <location>
        <begin position="63"/>
        <end position="76"/>
    </location>
</feature>
<feature type="region of interest" description="Disordered" evidence="1">
    <location>
        <begin position="54"/>
        <end position="100"/>
    </location>
</feature>
<accession>A0AAD4WIZ7</accession>